<dbReference type="InterPro" id="IPR052035">
    <property type="entry name" value="ZnF_BED_domain_contain"/>
</dbReference>
<dbReference type="SUPFAM" id="SSF53098">
    <property type="entry name" value="Ribonuclease H-like"/>
    <property type="match status" value="1"/>
</dbReference>
<comment type="subcellular location">
    <subcellularLocation>
        <location evidence="1">Nucleus</location>
    </subcellularLocation>
</comment>
<name>A0A103XFM6_CYNCS</name>
<accession>A0A103XFM6</accession>
<dbReference type="PANTHER" id="PTHR46481">
    <property type="entry name" value="ZINC FINGER BED DOMAIN-CONTAINING PROTEIN 4"/>
    <property type="match status" value="1"/>
</dbReference>
<evidence type="ECO:0000256" key="4">
    <source>
        <dbReference type="ARBA" id="ARBA00022833"/>
    </source>
</evidence>
<dbReference type="Gramene" id="KVH89777">
    <property type="protein sequence ID" value="KVH89777"/>
    <property type="gene ID" value="Ccrd_008229"/>
</dbReference>
<protein>
    <submittedName>
        <fullName evidence="6">Ribonuclease H-like domain-containing protein</fullName>
    </submittedName>
</protein>
<evidence type="ECO:0000256" key="3">
    <source>
        <dbReference type="ARBA" id="ARBA00022771"/>
    </source>
</evidence>
<dbReference type="GO" id="GO:0005634">
    <property type="term" value="C:nucleus"/>
    <property type="evidence" value="ECO:0007669"/>
    <property type="project" value="UniProtKB-SubCell"/>
</dbReference>
<comment type="caution">
    <text evidence="6">The sequence shown here is derived from an EMBL/GenBank/DDBJ whole genome shotgun (WGS) entry which is preliminary data.</text>
</comment>
<dbReference type="AlphaFoldDB" id="A0A103XFM6"/>
<organism evidence="6 7">
    <name type="scientific">Cynara cardunculus var. scolymus</name>
    <name type="common">Globe artichoke</name>
    <name type="synonym">Cynara scolymus</name>
    <dbReference type="NCBI Taxonomy" id="59895"/>
    <lineage>
        <taxon>Eukaryota</taxon>
        <taxon>Viridiplantae</taxon>
        <taxon>Streptophyta</taxon>
        <taxon>Embryophyta</taxon>
        <taxon>Tracheophyta</taxon>
        <taxon>Spermatophyta</taxon>
        <taxon>Magnoliopsida</taxon>
        <taxon>eudicotyledons</taxon>
        <taxon>Gunneridae</taxon>
        <taxon>Pentapetalae</taxon>
        <taxon>asterids</taxon>
        <taxon>campanulids</taxon>
        <taxon>Asterales</taxon>
        <taxon>Asteraceae</taxon>
        <taxon>Carduoideae</taxon>
        <taxon>Cardueae</taxon>
        <taxon>Carduinae</taxon>
        <taxon>Cynara</taxon>
    </lineage>
</organism>
<evidence type="ECO:0000313" key="6">
    <source>
        <dbReference type="EMBL" id="KVH89777.1"/>
    </source>
</evidence>
<dbReference type="EMBL" id="LEKV01005141">
    <property type="protein sequence ID" value="KVH89777.1"/>
    <property type="molecule type" value="Genomic_DNA"/>
</dbReference>
<keyword evidence="7" id="KW-1185">Reference proteome</keyword>
<dbReference type="Proteomes" id="UP000243975">
    <property type="component" value="Unassembled WGS sequence"/>
</dbReference>
<evidence type="ECO:0000256" key="2">
    <source>
        <dbReference type="ARBA" id="ARBA00022723"/>
    </source>
</evidence>
<keyword evidence="2" id="KW-0479">Metal-binding</keyword>
<keyword evidence="3" id="KW-0863">Zinc-finger</keyword>
<dbReference type="InterPro" id="IPR012337">
    <property type="entry name" value="RNaseH-like_sf"/>
</dbReference>
<dbReference type="GO" id="GO:0008270">
    <property type="term" value="F:zinc ion binding"/>
    <property type="evidence" value="ECO:0007669"/>
    <property type="project" value="UniProtKB-KW"/>
</dbReference>
<reference evidence="6 7" key="1">
    <citation type="journal article" date="2016" name="Sci. Rep.">
        <title>The genome sequence of the outbreeding globe artichoke constructed de novo incorporating a phase-aware low-pass sequencing strategy of F1 progeny.</title>
        <authorList>
            <person name="Scaglione D."/>
            <person name="Reyes-Chin-Wo S."/>
            <person name="Acquadro A."/>
            <person name="Froenicke L."/>
            <person name="Portis E."/>
            <person name="Beitel C."/>
            <person name="Tirone M."/>
            <person name="Mauro R."/>
            <person name="Lo Monaco A."/>
            <person name="Mauromicale G."/>
            <person name="Faccioli P."/>
            <person name="Cattivelli L."/>
            <person name="Rieseberg L."/>
            <person name="Michelmore R."/>
            <person name="Lanteri S."/>
        </authorList>
    </citation>
    <scope>NUCLEOTIDE SEQUENCE [LARGE SCALE GENOMIC DNA]</scope>
    <source>
        <strain evidence="6">2C</strain>
    </source>
</reference>
<dbReference type="OMA" id="INREPFI"/>
<evidence type="ECO:0000256" key="1">
    <source>
        <dbReference type="ARBA" id="ARBA00004123"/>
    </source>
</evidence>
<sequence>MHRHLESCVMKAKHVRQQKLINFLPSDSSTGTNQSGFVSALNNGKLDMLKMREGIAHWITMHEHPFSIVEEEGFNLMMKRGIPEWNRVSRVTIKADAFKVYELEKKRLKDLFKKVERVSLTTDLWKSKSQKIEYMVITAHFVDLEWKLQKRVINFVHLPPPRKGANIADCILTCLREWEIEDKLGDVGNSCEI</sequence>
<evidence type="ECO:0000256" key="5">
    <source>
        <dbReference type="ARBA" id="ARBA00023242"/>
    </source>
</evidence>
<keyword evidence="4" id="KW-0862">Zinc</keyword>
<evidence type="ECO:0000313" key="7">
    <source>
        <dbReference type="Proteomes" id="UP000243975"/>
    </source>
</evidence>
<proteinExistence type="predicted"/>
<dbReference type="PANTHER" id="PTHR46481:SF10">
    <property type="entry name" value="ZINC FINGER BED DOMAIN-CONTAINING PROTEIN 39"/>
    <property type="match status" value="1"/>
</dbReference>
<gene>
    <name evidence="6" type="ORF">Ccrd_008229</name>
</gene>
<keyword evidence="5" id="KW-0539">Nucleus</keyword>